<dbReference type="InterPro" id="IPR001509">
    <property type="entry name" value="Epimerase_deHydtase"/>
</dbReference>
<dbReference type="Proteomes" id="UP000077002">
    <property type="component" value="Unassembled WGS sequence"/>
</dbReference>
<dbReference type="PANTHER" id="PTHR10366">
    <property type="entry name" value="NAD DEPENDENT EPIMERASE/DEHYDRATASE"/>
    <property type="match status" value="1"/>
</dbReference>
<keyword evidence="5" id="KW-1185">Reference proteome</keyword>
<organism evidence="4 5">
    <name type="scientific">Fonsecaea monophora</name>
    <dbReference type="NCBI Taxonomy" id="254056"/>
    <lineage>
        <taxon>Eukaryota</taxon>
        <taxon>Fungi</taxon>
        <taxon>Dikarya</taxon>
        <taxon>Ascomycota</taxon>
        <taxon>Pezizomycotina</taxon>
        <taxon>Eurotiomycetes</taxon>
        <taxon>Chaetothyriomycetidae</taxon>
        <taxon>Chaetothyriales</taxon>
        <taxon>Herpotrichiellaceae</taxon>
        <taxon>Fonsecaea</taxon>
    </lineage>
</organism>
<dbReference type="InterPro" id="IPR050425">
    <property type="entry name" value="NAD(P)_dehydrat-like"/>
</dbReference>
<dbReference type="GO" id="GO:0016616">
    <property type="term" value="F:oxidoreductase activity, acting on the CH-OH group of donors, NAD or NADP as acceptor"/>
    <property type="evidence" value="ECO:0007669"/>
    <property type="project" value="TreeGrafter"/>
</dbReference>
<dbReference type="GeneID" id="34604254"/>
<evidence type="ECO:0000313" key="5">
    <source>
        <dbReference type="Proteomes" id="UP000077002"/>
    </source>
</evidence>
<dbReference type="Gene3D" id="3.40.50.720">
    <property type="entry name" value="NAD(P)-binding Rossmann-like Domain"/>
    <property type="match status" value="1"/>
</dbReference>
<evidence type="ECO:0000313" key="4">
    <source>
        <dbReference type="EMBL" id="OAG36732.1"/>
    </source>
</evidence>
<evidence type="ECO:0000259" key="3">
    <source>
        <dbReference type="Pfam" id="PF01370"/>
    </source>
</evidence>
<accession>A0A177F098</accession>
<keyword evidence="1" id="KW-0560">Oxidoreductase</keyword>
<evidence type="ECO:0000256" key="2">
    <source>
        <dbReference type="ARBA" id="ARBA00023445"/>
    </source>
</evidence>
<dbReference type="EMBL" id="LVKK01000085">
    <property type="protein sequence ID" value="OAG36732.1"/>
    <property type="molecule type" value="Genomic_DNA"/>
</dbReference>
<comment type="caution">
    <text evidence="4">The sequence shown here is derived from an EMBL/GenBank/DDBJ whole genome shotgun (WGS) entry which is preliminary data.</text>
</comment>
<name>A0A177F098_9EURO</name>
<feature type="domain" description="NAD-dependent epimerase/dehydratase" evidence="3">
    <location>
        <begin position="6"/>
        <end position="262"/>
    </location>
</feature>
<dbReference type="AlphaFoldDB" id="A0A177F098"/>
<protein>
    <recommendedName>
        <fullName evidence="3">NAD-dependent epimerase/dehydratase domain-containing protein</fullName>
    </recommendedName>
</protein>
<dbReference type="InterPro" id="IPR036291">
    <property type="entry name" value="NAD(P)-bd_dom_sf"/>
</dbReference>
<reference evidence="4 5" key="1">
    <citation type="submission" date="2016-03" db="EMBL/GenBank/DDBJ databases">
        <title>Draft genome sequence of the Fonsecaea monophora CBS 269.37.</title>
        <authorList>
            <person name="Bombassaro A."/>
            <person name="Vinicius W.A."/>
            <person name="De Hoog S."/>
            <person name="Sun J."/>
            <person name="Souza E.M."/>
            <person name="Raittz R.T."/>
            <person name="Costa F."/>
            <person name="Leao A.C."/>
            <person name="Tadra-Sfeir M.Z."/>
            <person name="Baura V."/>
            <person name="Balsanelli E."/>
            <person name="Pedrosa F.O."/>
            <person name="Moreno L.F."/>
            <person name="Steffens M.B."/>
            <person name="Xi L."/>
            <person name="Bocca A.L."/>
            <person name="Felipe M.S."/>
            <person name="Teixeira M."/>
            <person name="Telles Filho F.Q."/>
            <person name="Azevedo C.M."/>
            <person name="Gomes R."/>
            <person name="Vicente V.A."/>
        </authorList>
    </citation>
    <scope>NUCLEOTIDE SEQUENCE [LARGE SCALE GENOMIC DNA]</scope>
    <source>
        <strain evidence="4 5">CBS 269.37</strain>
    </source>
</reference>
<dbReference type="PANTHER" id="PTHR10366:SF564">
    <property type="entry name" value="STEROL-4-ALPHA-CARBOXYLATE 3-DEHYDROGENASE, DECARBOXYLATING"/>
    <property type="match status" value="1"/>
</dbReference>
<dbReference type="OrthoDB" id="2735536at2759"/>
<evidence type="ECO:0000256" key="1">
    <source>
        <dbReference type="ARBA" id="ARBA00023002"/>
    </source>
</evidence>
<dbReference type="SUPFAM" id="SSF51735">
    <property type="entry name" value="NAD(P)-binding Rossmann-fold domains"/>
    <property type="match status" value="1"/>
</dbReference>
<sequence length="358" mass="38286">MSKELILITGGSGHIGFRTVVIALESGYRVRLALRSRGRFDAIRSALARHHARLEASLAPGQLSFVIVPDMTVPGAYDEAVNGVSKVIHIASSITTGGKLTEKEYHDFFIKPATRGTMGMLESAAKAGTVRRVVITASVVAVVPFKVFAVTGGGDQVFDSEGRVSLDNGPYGSELQAYCASKVATYNGTLEWLGKAKPSFDVVHLCPTYVMGRDDLQTSAADMVTGTNALLLSLALGKRWEGPKPGATVHNDDVAKVHVQALSPDIPSGTYMLNWQQEDGSGTGVDWSSVPGLIEKLFPEAAKAGKINPQAAMGSSLHTKISSTKTEKTFNLKLRGIEEQIRSVVGQYLELLENNEGK</sequence>
<dbReference type="RefSeq" id="XP_022508684.1">
    <property type="nucleotide sequence ID" value="XM_022659054.1"/>
</dbReference>
<gene>
    <name evidence="4" type="ORF">AYO21_09116</name>
</gene>
<comment type="similarity">
    <text evidence="2">Belongs to the NAD(P)-dependent epimerase/dehydratase family. Dihydroflavonol-4-reductase subfamily.</text>
</comment>
<dbReference type="Pfam" id="PF01370">
    <property type="entry name" value="Epimerase"/>
    <property type="match status" value="1"/>
</dbReference>
<proteinExistence type="inferred from homology"/>